<reference evidence="1" key="1">
    <citation type="submission" date="2023-03" db="EMBL/GenBank/DDBJ databases">
        <title>Massive genome expansion in bonnet fungi (Mycena s.s.) driven by repeated elements and novel gene families across ecological guilds.</title>
        <authorList>
            <consortium name="Lawrence Berkeley National Laboratory"/>
            <person name="Harder C.B."/>
            <person name="Miyauchi S."/>
            <person name="Viragh M."/>
            <person name="Kuo A."/>
            <person name="Thoen E."/>
            <person name="Andreopoulos B."/>
            <person name="Lu D."/>
            <person name="Skrede I."/>
            <person name="Drula E."/>
            <person name="Henrissat B."/>
            <person name="Morin E."/>
            <person name="Kohler A."/>
            <person name="Barry K."/>
            <person name="LaButti K."/>
            <person name="Morin E."/>
            <person name="Salamov A."/>
            <person name="Lipzen A."/>
            <person name="Mereny Z."/>
            <person name="Hegedus B."/>
            <person name="Baldrian P."/>
            <person name="Stursova M."/>
            <person name="Weitz H."/>
            <person name="Taylor A."/>
            <person name="Grigoriev I.V."/>
            <person name="Nagy L.G."/>
            <person name="Martin F."/>
            <person name="Kauserud H."/>
        </authorList>
    </citation>
    <scope>NUCLEOTIDE SEQUENCE</scope>
    <source>
        <strain evidence="1">CBHHK188m</strain>
    </source>
</reference>
<evidence type="ECO:0000313" key="1">
    <source>
        <dbReference type="EMBL" id="KAJ7736220.1"/>
    </source>
</evidence>
<dbReference type="Proteomes" id="UP001215280">
    <property type="component" value="Unassembled WGS sequence"/>
</dbReference>
<comment type="caution">
    <text evidence="1">The sequence shown here is derived from an EMBL/GenBank/DDBJ whole genome shotgun (WGS) entry which is preliminary data.</text>
</comment>
<evidence type="ECO:0000313" key="2">
    <source>
        <dbReference type="Proteomes" id="UP001215280"/>
    </source>
</evidence>
<dbReference type="AlphaFoldDB" id="A0AAD7I718"/>
<dbReference type="SUPFAM" id="SSF52047">
    <property type="entry name" value="RNI-like"/>
    <property type="match status" value="1"/>
</dbReference>
<protein>
    <submittedName>
        <fullName evidence="1">Uncharacterized protein</fullName>
    </submittedName>
</protein>
<sequence length="643" mass="70682">MANNLPDEIVSEILSPALKVSDDAFSDTSGSNSSPFASYSESSSAFLLVSKAWLRVATPLLYHVVVLRSKAQASALDTALRENPELGRFIKKLRVEGGYGACMHKIIKSAPNVTDLFVDLSVWSSDNVAGLVRGLPLMNPTRVVLSQDRFAKRNKNSQLLLDTLAQCLKQWPNLTVCEFPFQAGASSTTLASALKEAPNLKTAIISTSTLWDFPQYLRLMAQNTSLQNIRLKGSSMGYSTAAPLYAHVISSDPELSRVLEIPENHATSYTDPPSFPIPPSKALQFSTASVTEDVWKRILSFVAVLEPDAPDSRMHPRLGIVLVSKMFARLALPYFYEAVIFRIPLEFIDFSARVDTMPSLRSHVSTLYFATAGSINLRPILPKIALVNIIGTTPFNMTYKSFSDVGKHSGSSIVRLEGLVIPKGSALQNPSTLSLFPNLRSLSVAIKAIFDVNSAFIPAGALPNLEELSFTAVDGSFLTVLSQMNLPSLRTAKFELHNANIAPFLAKHGGKLRTLSVNWMTFDTTNVFNLCPAMVALTVHCGTLVPNCTRFTSSGDHTCLETISLQTNDYIRGGERKWGPFFKALRVDTFPALQRISLPCIRWPTTEHDIGKSSWVRAAEALLDRDVRLTDNNGGAWRRRLKK</sequence>
<dbReference type="EMBL" id="JARJLG010000150">
    <property type="protein sequence ID" value="KAJ7736220.1"/>
    <property type="molecule type" value="Genomic_DNA"/>
</dbReference>
<accession>A0AAD7I718</accession>
<organism evidence="1 2">
    <name type="scientific">Mycena maculata</name>
    <dbReference type="NCBI Taxonomy" id="230809"/>
    <lineage>
        <taxon>Eukaryota</taxon>
        <taxon>Fungi</taxon>
        <taxon>Dikarya</taxon>
        <taxon>Basidiomycota</taxon>
        <taxon>Agaricomycotina</taxon>
        <taxon>Agaricomycetes</taxon>
        <taxon>Agaricomycetidae</taxon>
        <taxon>Agaricales</taxon>
        <taxon>Marasmiineae</taxon>
        <taxon>Mycenaceae</taxon>
        <taxon>Mycena</taxon>
    </lineage>
</organism>
<gene>
    <name evidence="1" type="ORF">DFH07DRAFT_109042</name>
</gene>
<keyword evidence="2" id="KW-1185">Reference proteome</keyword>
<name>A0AAD7I718_9AGAR</name>
<proteinExistence type="predicted"/>